<dbReference type="GO" id="GO:0006281">
    <property type="term" value="P:DNA repair"/>
    <property type="evidence" value="ECO:0007669"/>
    <property type="project" value="TreeGrafter"/>
</dbReference>
<reference evidence="2 3" key="1">
    <citation type="submission" date="2014-04" db="EMBL/GenBank/DDBJ databases">
        <authorList>
            <consortium name="DOE Joint Genome Institute"/>
            <person name="Kuo A."/>
            <person name="Tarkka M."/>
            <person name="Buscot F."/>
            <person name="Kohler A."/>
            <person name="Nagy L.G."/>
            <person name="Floudas D."/>
            <person name="Copeland A."/>
            <person name="Barry K.W."/>
            <person name="Cichocki N."/>
            <person name="Veneault-Fourrey C."/>
            <person name="LaButti K."/>
            <person name="Lindquist E.A."/>
            <person name="Lipzen A."/>
            <person name="Lundell T."/>
            <person name="Morin E."/>
            <person name="Murat C."/>
            <person name="Sun H."/>
            <person name="Tunlid A."/>
            <person name="Henrissat B."/>
            <person name="Grigoriev I.V."/>
            <person name="Hibbett D.S."/>
            <person name="Martin F."/>
            <person name="Nordberg H.P."/>
            <person name="Cantor M.N."/>
            <person name="Hua S.X."/>
        </authorList>
    </citation>
    <scope>NUCLEOTIDE SEQUENCE [LARGE SCALE GENOMIC DNA]</scope>
    <source>
        <strain evidence="2 3">F 1598</strain>
    </source>
</reference>
<dbReference type="InParanoid" id="A0A0C3B5D9"/>
<evidence type="ECO:0000256" key="1">
    <source>
        <dbReference type="SAM" id="MobiDB-lite"/>
    </source>
</evidence>
<name>A0A0C3B5D9_PILCF</name>
<dbReference type="PANTHER" id="PTHR12083">
    <property type="entry name" value="BIFUNCTIONAL POLYNUCLEOTIDE PHOSPHATASE/KINASE"/>
    <property type="match status" value="1"/>
</dbReference>
<dbReference type="InterPro" id="IPR023214">
    <property type="entry name" value="HAD_sf"/>
</dbReference>
<keyword evidence="3" id="KW-1185">Reference proteome</keyword>
<proteinExistence type="predicted"/>
<dbReference type="SUPFAM" id="SSF56784">
    <property type="entry name" value="HAD-like"/>
    <property type="match status" value="1"/>
</dbReference>
<evidence type="ECO:0008006" key="4">
    <source>
        <dbReference type="Google" id="ProtNLM"/>
    </source>
</evidence>
<dbReference type="Pfam" id="PF08645">
    <property type="entry name" value="PNK3P"/>
    <property type="match status" value="1"/>
</dbReference>
<dbReference type="Gene3D" id="3.40.50.1000">
    <property type="entry name" value="HAD superfamily/HAD-like"/>
    <property type="match status" value="1"/>
</dbReference>
<evidence type="ECO:0000313" key="3">
    <source>
        <dbReference type="Proteomes" id="UP000054166"/>
    </source>
</evidence>
<dbReference type="Pfam" id="PF13671">
    <property type="entry name" value="AAA_33"/>
    <property type="match status" value="1"/>
</dbReference>
<dbReference type="OrthoDB" id="19045at2759"/>
<evidence type="ECO:0000313" key="2">
    <source>
        <dbReference type="EMBL" id="KIM72492.1"/>
    </source>
</evidence>
<gene>
    <name evidence="2" type="ORF">PILCRDRAFT_16074</name>
</gene>
<feature type="region of interest" description="Disordered" evidence="1">
    <location>
        <begin position="1"/>
        <end position="43"/>
    </location>
</feature>
<dbReference type="Gene3D" id="3.40.50.300">
    <property type="entry name" value="P-loop containing nucleotide triphosphate hydrolases"/>
    <property type="match status" value="1"/>
</dbReference>
<dbReference type="HOGENOM" id="CLU_014938_3_1_1"/>
<organism evidence="2 3">
    <name type="scientific">Piloderma croceum (strain F 1598)</name>
    <dbReference type="NCBI Taxonomy" id="765440"/>
    <lineage>
        <taxon>Eukaryota</taxon>
        <taxon>Fungi</taxon>
        <taxon>Dikarya</taxon>
        <taxon>Basidiomycota</taxon>
        <taxon>Agaricomycotina</taxon>
        <taxon>Agaricomycetes</taxon>
        <taxon>Agaricomycetidae</taxon>
        <taxon>Atheliales</taxon>
        <taxon>Atheliaceae</taxon>
        <taxon>Piloderma</taxon>
    </lineage>
</organism>
<dbReference type="GO" id="GO:0003690">
    <property type="term" value="F:double-stranded DNA binding"/>
    <property type="evidence" value="ECO:0007669"/>
    <property type="project" value="TreeGrafter"/>
</dbReference>
<sequence>MLRASSSRKRVADCQTDDTSEKKAKRELHPLFSKESDKPSKPTVFKWIKGPNKTLLHGTNLNPKCSTKVAAFDLDGTIILGSFWSKETEGQWKWWNPAVPSRLKALHDDGYSVVIVSNQALNPAPMKAWEDKKIPSIAAALQDVPFRIFGAKAKDQFRKPMPGMWYELENIFGKDGIEIDKSASFCVGDAAGREKDFASSDRKWADNVGIRFSTPEEYFLGEVGQKYTLQGFNVSSMKKLPLYTPTNIPLIPTCSESTKPQTELILFVGYPCLGKSSFYRRHLEPAGYKHINQDTLRTRDKCVREVERALLAGESCVVDNTNRNVQTRKYYLDVAQKLGIQVRCFIFAGNADLAWHNNLYRAYNMPPSAPRIDPRRDLLPYSAIAGFTKDYEAPTTSEGFSEIKTVNWVFEGDAEAKRRWSMWLQLDDKIKKK</sequence>
<dbReference type="InterPro" id="IPR036412">
    <property type="entry name" value="HAD-like_sf"/>
</dbReference>
<dbReference type="EMBL" id="KN833127">
    <property type="protein sequence ID" value="KIM72492.1"/>
    <property type="molecule type" value="Genomic_DNA"/>
</dbReference>
<dbReference type="SUPFAM" id="SSF52540">
    <property type="entry name" value="P-loop containing nucleoside triphosphate hydrolases"/>
    <property type="match status" value="1"/>
</dbReference>
<protein>
    <recommendedName>
        <fullName evidence="4">PNK FHA domain-containing protein</fullName>
    </recommendedName>
</protein>
<dbReference type="InterPro" id="IPR027417">
    <property type="entry name" value="P-loop_NTPase"/>
</dbReference>
<dbReference type="STRING" id="765440.A0A0C3B5D9"/>
<reference evidence="3" key="2">
    <citation type="submission" date="2015-01" db="EMBL/GenBank/DDBJ databases">
        <title>Evolutionary Origins and Diversification of the Mycorrhizal Mutualists.</title>
        <authorList>
            <consortium name="DOE Joint Genome Institute"/>
            <consortium name="Mycorrhizal Genomics Consortium"/>
            <person name="Kohler A."/>
            <person name="Kuo A."/>
            <person name="Nagy L.G."/>
            <person name="Floudas D."/>
            <person name="Copeland A."/>
            <person name="Barry K.W."/>
            <person name="Cichocki N."/>
            <person name="Veneault-Fourrey C."/>
            <person name="LaButti K."/>
            <person name="Lindquist E.A."/>
            <person name="Lipzen A."/>
            <person name="Lundell T."/>
            <person name="Morin E."/>
            <person name="Murat C."/>
            <person name="Riley R."/>
            <person name="Ohm R."/>
            <person name="Sun H."/>
            <person name="Tunlid A."/>
            <person name="Henrissat B."/>
            <person name="Grigoriev I.V."/>
            <person name="Hibbett D.S."/>
            <person name="Martin F."/>
        </authorList>
    </citation>
    <scope>NUCLEOTIDE SEQUENCE [LARGE SCALE GENOMIC DNA]</scope>
    <source>
        <strain evidence="3">F 1598</strain>
    </source>
</reference>
<dbReference type="FunFam" id="3.40.50.300:FF:000737">
    <property type="entry name" value="Bifunctional polynucleotide phosphatase/kinase"/>
    <property type="match status" value="1"/>
</dbReference>
<feature type="compositionally biased region" description="Basic and acidic residues" evidence="1">
    <location>
        <begin position="19"/>
        <end position="40"/>
    </location>
</feature>
<dbReference type="NCBIfam" id="TIGR01662">
    <property type="entry name" value="HAD-SF-IIIA"/>
    <property type="match status" value="1"/>
</dbReference>
<dbReference type="GO" id="GO:0046403">
    <property type="term" value="F:polynucleotide 3'-phosphatase activity"/>
    <property type="evidence" value="ECO:0007669"/>
    <property type="project" value="TreeGrafter"/>
</dbReference>
<dbReference type="InterPro" id="IPR006549">
    <property type="entry name" value="HAD-SF_hydro_IIIA"/>
</dbReference>
<dbReference type="FunCoup" id="A0A0C3B5D9">
    <property type="interactions" value="157"/>
</dbReference>
<dbReference type="Proteomes" id="UP000054166">
    <property type="component" value="Unassembled WGS sequence"/>
</dbReference>
<accession>A0A0C3B5D9</accession>
<dbReference type="NCBIfam" id="TIGR01664">
    <property type="entry name" value="DNA-3'-Pase"/>
    <property type="match status" value="1"/>
</dbReference>
<dbReference type="AlphaFoldDB" id="A0A0C3B5D9"/>
<dbReference type="InterPro" id="IPR013954">
    <property type="entry name" value="PNK3P"/>
</dbReference>
<dbReference type="GO" id="GO:0046404">
    <property type="term" value="F:ATP-dependent polydeoxyribonucleotide 5'-hydroxyl-kinase activity"/>
    <property type="evidence" value="ECO:0007669"/>
    <property type="project" value="TreeGrafter"/>
</dbReference>
<dbReference type="PANTHER" id="PTHR12083:SF9">
    <property type="entry name" value="BIFUNCTIONAL POLYNUCLEOTIDE PHOSPHATASE_KINASE"/>
    <property type="match status" value="1"/>
</dbReference>
<dbReference type="InterPro" id="IPR006551">
    <property type="entry name" value="Polynucleotide_phosphatase"/>
</dbReference>